<dbReference type="SMART" id="SM00490">
    <property type="entry name" value="HELICc"/>
    <property type="match status" value="1"/>
</dbReference>
<feature type="coiled-coil region" evidence="11">
    <location>
        <begin position="309"/>
        <end position="336"/>
    </location>
</feature>
<evidence type="ECO:0000256" key="5">
    <source>
        <dbReference type="ARBA" id="ARBA00022741"/>
    </source>
</evidence>
<dbReference type="GO" id="GO:0005886">
    <property type="term" value="C:plasma membrane"/>
    <property type="evidence" value="ECO:0007669"/>
    <property type="project" value="UniProtKB-SubCell"/>
</dbReference>
<dbReference type="PANTHER" id="PTHR12308">
    <property type="entry name" value="ANOCTAMIN"/>
    <property type="match status" value="1"/>
</dbReference>
<feature type="transmembrane region" description="Helical" evidence="10">
    <location>
        <begin position="797"/>
        <end position="824"/>
    </location>
</feature>
<dbReference type="InterPro" id="IPR032394">
    <property type="entry name" value="Anoct_dimer"/>
</dbReference>
<proteinExistence type="inferred from homology"/>
<evidence type="ECO:0000256" key="8">
    <source>
        <dbReference type="ARBA" id="ARBA00023136"/>
    </source>
</evidence>
<feature type="domain" description="Helicase ATP-binding" evidence="13">
    <location>
        <begin position="18"/>
        <end position="202"/>
    </location>
</feature>
<dbReference type="Pfam" id="PF04547">
    <property type="entry name" value="Anoctamin"/>
    <property type="match status" value="2"/>
</dbReference>
<accession>A0A8S9ZCU4</accession>
<comment type="similarity">
    <text evidence="2 10">Belongs to the anoctamin family.</text>
</comment>
<evidence type="ECO:0000259" key="14">
    <source>
        <dbReference type="PROSITE" id="PS51194"/>
    </source>
</evidence>
<dbReference type="EMBL" id="JABEBT010000203">
    <property type="protein sequence ID" value="KAF7624750.1"/>
    <property type="molecule type" value="Genomic_DNA"/>
</dbReference>
<dbReference type="GO" id="GO:0005524">
    <property type="term" value="F:ATP binding"/>
    <property type="evidence" value="ECO:0007669"/>
    <property type="project" value="UniProtKB-KW"/>
</dbReference>
<keyword evidence="4 10" id="KW-0812">Transmembrane</keyword>
<evidence type="ECO:0000313" key="16">
    <source>
        <dbReference type="Proteomes" id="UP000605970"/>
    </source>
</evidence>
<keyword evidence="5" id="KW-0547">Nucleotide-binding</keyword>
<dbReference type="GO" id="GO:0005254">
    <property type="term" value="F:chloride channel activity"/>
    <property type="evidence" value="ECO:0007669"/>
    <property type="project" value="TreeGrafter"/>
</dbReference>
<dbReference type="Proteomes" id="UP000605970">
    <property type="component" value="Unassembled WGS sequence"/>
</dbReference>
<comment type="subcellular location">
    <subcellularLocation>
        <location evidence="1">Cell membrane</location>
        <topology evidence="1">Multi-pass membrane protein</topology>
    </subcellularLocation>
    <subcellularLocation>
        <location evidence="10">Membrane</location>
        <topology evidence="10">Multi-pass membrane protein</topology>
    </subcellularLocation>
</comment>
<evidence type="ECO:0000259" key="13">
    <source>
        <dbReference type="PROSITE" id="PS51192"/>
    </source>
</evidence>
<sequence>MIAEMNWESPTPVQTSMIPMVLKGKNILARARTGSGKTAAFLLPLIQNILQLNLVKIFYDRSVSEMRGPYVLIIAPTKELTTQIFTQLQQLIAPFPFIQSIDLVNYIDSNDEQTLNNELLDILLATPGRLLAVVNKNPGLLDRIRSVVLDEADLIFSYGYQDEIKKLKELLPKQFQTIMTSATLKEDLSEIQKTFVEGKVVSLKLKEKDLPGPDQLEQYHISCQNDEERFTILMALIKLKLIIGKSVIFVSTVDRCYKLHLFLQAFKVPSCVLNAQMPTNSRCRVIREFNQEKWPFLIASECNDIFDDFQELDANLKVKKNKRRDLKNNKNRKLDKESGIGRGIDFHLVPNVINFDFPLSTDMYVHRVGRTARGFNKGTAISFSLSSENSLFEQIRKEVDERMDQPVLYPYNIRMQDFEGFQLRSREVLAACTRAVIRETRMSEIKDELLKSKRLDAYFNKNPRERSIFEQDKKQYKLKIHSSAIADVPDYLDNTNKLNNVVRINKECFELEEMKNIKIFDDSNNNQINFGNENEQKELPTRRSSYFSDGKRLIDFVLAYEVKIYHFENDESKEETSSDEQIEKRQIFENNMQALGLELEYISSKQGSVKFILVHAPFRVLMKQAELLMIRMPVHRNDVKKEVNLMDGCINSILKRIKFLNHKESIKNRIESEEYFCQPFVAEHLHCFVNWEFPDKFFSKADRARMVYDLLIRTRYDRGNKVDKMRFGIERLIRNGTYSAAYPLHEELDTSEKNIDYSTCSSDRQLLYETWVKLKNIVKYQPLDLIQKYYGTKIAFYFAWLGFYTRCLYPVSILGVICVIYGLFTMSKDIPSNDICYGSNGSISKELLCPACDKFCDYIPIDSICLYSKAAYIFDNYATIAFTVVMSIWMTVFVELWKRYHAELAYKWNVLGYEPDEEVIRPEYQYYKRAKMKINRVTKESEPYISLAEKALRIFGSGITVLFFIFLVIALLFGIIVYRIIVRGVFNARENSEFIQSQAVIFTSATAALINLIFIMSMNYFYNKLAYKLTNWEYPRTQSEFDNSYTFKDPHEVRVGNIRLERCEAAGCMVELMIQLIVIMVGKQAINGFIELAYPMFCYWFRRWRLKQPETEKHKIERMKKLNEKVEDNYNNSNISLCEKDYTLNPVSQQFLFDEYLEMVIQLGFCTLFVAAFPLAPLLALINNIFEIRSDAYKFIITMRRPVPAQARNIGVWLTIINMISNIAVLCNAFVIAFTSDFIPKMYYRMTQGTLHGYVDETLSYFDASNLDIENSAYPKQIYCRYWDLRRPPCSLQENFNFTKAEGLCADNYEFTDNWWIILAFRFAFVLVFELIVLTIKAMFAYIIPDMPTEIIKQLRRERYLMRQAVLQRRDSSEIDNTTNETNSDSSDILADFDDDNEEEEKNKFKKYSPPPSILQREAKEFDAMKRLFSKKRIPSMSIKLTENVENVKNIFN</sequence>
<feature type="transmembrane region" description="Helical" evidence="10">
    <location>
        <begin position="1316"/>
        <end position="1344"/>
    </location>
</feature>
<keyword evidence="11" id="KW-0175">Coiled coil</keyword>
<dbReference type="CDD" id="cd18787">
    <property type="entry name" value="SF2_C_DEAD"/>
    <property type="match status" value="1"/>
</dbReference>
<comment type="caution">
    <text evidence="10">Lacks conserved residue(s) required for the propagation of feature annotation.</text>
</comment>
<evidence type="ECO:0000256" key="7">
    <source>
        <dbReference type="ARBA" id="ARBA00022989"/>
    </source>
</evidence>
<feature type="transmembrane region" description="Helical" evidence="10">
    <location>
        <begin position="999"/>
        <end position="1022"/>
    </location>
</feature>
<feature type="region of interest" description="Disordered" evidence="12">
    <location>
        <begin position="1372"/>
        <end position="1391"/>
    </location>
</feature>
<evidence type="ECO:0000313" key="15">
    <source>
        <dbReference type="EMBL" id="KAF7624750.1"/>
    </source>
</evidence>
<dbReference type="PROSITE" id="PS51194">
    <property type="entry name" value="HELICASE_CTER"/>
    <property type="match status" value="1"/>
</dbReference>
<evidence type="ECO:0000256" key="4">
    <source>
        <dbReference type="ARBA" id="ARBA00022692"/>
    </source>
</evidence>
<keyword evidence="16" id="KW-1185">Reference proteome</keyword>
<feature type="transmembrane region" description="Helical" evidence="10">
    <location>
        <begin position="954"/>
        <end position="978"/>
    </location>
</feature>
<dbReference type="Gene3D" id="3.40.50.300">
    <property type="entry name" value="P-loop containing nucleotide triphosphate hydrolases"/>
    <property type="match status" value="2"/>
</dbReference>
<dbReference type="InterPro" id="IPR014001">
    <property type="entry name" value="Helicase_ATP-bd"/>
</dbReference>
<keyword evidence="8 10" id="KW-0472">Membrane</keyword>
<dbReference type="SMART" id="SM00487">
    <property type="entry name" value="DEXDc"/>
    <property type="match status" value="1"/>
</dbReference>
<evidence type="ECO:0000256" key="12">
    <source>
        <dbReference type="SAM" id="MobiDB-lite"/>
    </source>
</evidence>
<dbReference type="GO" id="GO:0003676">
    <property type="term" value="F:nucleic acid binding"/>
    <property type="evidence" value="ECO:0007669"/>
    <property type="project" value="InterPro"/>
</dbReference>
<feature type="domain" description="Helicase C-terminal" evidence="14">
    <location>
        <begin position="215"/>
        <end position="419"/>
    </location>
</feature>
<evidence type="ECO:0000256" key="9">
    <source>
        <dbReference type="ARBA" id="ARBA00023180"/>
    </source>
</evidence>
<reference evidence="15" key="1">
    <citation type="journal article" date="2020" name="Ecol. Evol.">
        <title>Genome structure and content of the rice root-knot nematode (Meloidogyne graminicola).</title>
        <authorList>
            <person name="Phan N.T."/>
            <person name="Danchin E.G.J."/>
            <person name="Klopp C."/>
            <person name="Perfus-Barbeoch L."/>
            <person name="Kozlowski D.K."/>
            <person name="Koutsovoulos G.D."/>
            <person name="Lopez-Roques C."/>
            <person name="Bouchez O."/>
            <person name="Zahm M."/>
            <person name="Besnard G."/>
            <person name="Bellafiore S."/>
        </authorList>
    </citation>
    <scope>NUCLEOTIDE SEQUENCE</scope>
    <source>
        <strain evidence="15">VN-18</strain>
    </source>
</reference>
<dbReference type="Pfam" id="PF00270">
    <property type="entry name" value="DEAD"/>
    <property type="match status" value="1"/>
</dbReference>
<dbReference type="GO" id="GO:0046983">
    <property type="term" value="F:protein dimerization activity"/>
    <property type="evidence" value="ECO:0007669"/>
    <property type="project" value="InterPro"/>
</dbReference>
<dbReference type="InterPro" id="IPR027417">
    <property type="entry name" value="P-loop_NTPase"/>
</dbReference>
<dbReference type="InterPro" id="IPR049452">
    <property type="entry name" value="Anoctamin_TM"/>
</dbReference>
<evidence type="ECO:0000256" key="11">
    <source>
        <dbReference type="SAM" id="Coils"/>
    </source>
</evidence>
<dbReference type="OrthoDB" id="296386at2759"/>
<keyword evidence="7 10" id="KW-1133">Transmembrane helix</keyword>
<keyword evidence="6" id="KW-0067">ATP-binding</keyword>
<dbReference type="PANTHER" id="PTHR12308:SF84">
    <property type="entry name" value="ANOCTAMIN"/>
    <property type="match status" value="1"/>
</dbReference>
<evidence type="ECO:0000256" key="6">
    <source>
        <dbReference type="ARBA" id="ARBA00022840"/>
    </source>
</evidence>
<dbReference type="InterPro" id="IPR011545">
    <property type="entry name" value="DEAD/DEAH_box_helicase_dom"/>
</dbReference>
<evidence type="ECO:0000256" key="10">
    <source>
        <dbReference type="RuleBase" id="RU280814"/>
    </source>
</evidence>
<dbReference type="InterPro" id="IPR007632">
    <property type="entry name" value="Anoctamin"/>
</dbReference>
<feature type="transmembrane region" description="Helical" evidence="10">
    <location>
        <begin position="1160"/>
        <end position="1186"/>
    </location>
</feature>
<comment type="caution">
    <text evidence="15">The sequence shown here is derived from an EMBL/GenBank/DDBJ whole genome shotgun (WGS) entry which is preliminary data.</text>
</comment>
<protein>
    <recommendedName>
        <fullName evidence="10">Anoctamin</fullName>
    </recommendedName>
</protein>
<dbReference type="Pfam" id="PF16178">
    <property type="entry name" value="Anoct_dimer"/>
    <property type="match status" value="1"/>
</dbReference>
<evidence type="ECO:0000256" key="2">
    <source>
        <dbReference type="ARBA" id="ARBA00009671"/>
    </source>
</evidence>
<dbReference type="Pfam" id="PF00271">
    <property type="entry name" value="Helicase_C"/>
    <property type="match status" value="2"/>
</dbReference>
<feature type="transmembrane region" description="Helical" evidence="10">
    <location>
        <begin position="1207"/>
        <end position="1234"/>
    </location>
</feature>
<evidence type="ECO:0000256" key="3">
    <source>
        <dbReference type="ARBA" id="ARBA00022475"/>
    </source>
</evidence>
<dbReference type="PROSITE" id="PS51192">
    <property type="entry name" value="HELICASE_ATP_BIND_1"/>
    <property type="match status" value="1"/>
</dbReference>
<organism evidence="15 16">
    <name type="scientific">Meloidogyne graminicola</name>
    <dbReference type="NCBI Taxonomy" id="189291"/>
    <lineage>
        <taxon>Eukaryota</taxon>
        <taxon>Metazoa</taxon>
        <taxon>Ecdysozoa</taxon>
        <taxon>Nematoda</taxon>
        <taxon>Chromadorea</taxon>
        <taxon>Rhabditida</taxon>
        <taxon>Tylenchina</taxon>
        <taxon>Tylenchomorpha</taxon>
        <taxon>Tylenchoidea</taxon>
        <taxon>Meloidogynidae</taxon>
        <taxon>Meloidogyninae</taxon>
        <taxon>Meloidogyne</taxon>
    </lineage>
</organism>
<keyword evidence="3" id="KW-1003">Cell membrane</keyword>
<gene>
    <name evidence="15" type="ORF">Mgra_00009974</name>
</gene>
<dbReference type="SUPFAM" id="SSF52540">
    <property type="entry name" value="P-loop containing nucleoside triphosphate hydrolases"/>
    <property type="match status" value="2"/>
</dbReference>
<feature type="transmembrane region" description="Helical" evidence="10">
    <location>
        <begin position="877"/>
        <end position="897"/>
    </location>
</feature>
<name>A0A8S9ZCU4_9BILA</name>
<keyword evidence="9" id="KW-0325">Glycoprotein</keyword>
<evidence type="ECO:0000256" key="1">
    <source>
        <dbReference type="ARBA" id="ARBA00004651"/>
    </source>
</evidence>
<dbReference type="InterPro" id="IPR001650">
    <property type="entry name" value="Helicase_C-like"/>
</dbReference>